<evidence type="ECO:0000259" key="3">
    <source>
        <dbReference type="PROSITE" id="PS50158"/>
    </source>
</evidence>
<feature type="region of interest" description="Disordered" evidence="2">
    <location>
        <begin position="333"/>
        <end position="395"/>
    </location>
</feature>
<gene>
    <name evidence="4" type="primary">ZNF276</name>
</gene>
<feature type="compositionally biased region" description="Low complexity" evidence="2">
    <location>
        <begin position="346"/>
        <end position="356"/>
    </location>
</feature>
<dbReference type="Pfam" id="PF23057">
    <property type="entry name" value="RBD_ZCCHC3_1st"/>
    <property type="match status" value="1"/>
</dbReference>
<sequence length="395" mass="42551">GGEACRGVPAGKGQNGGEGHAGVHPARQSEDGAGTTGLPALLDQDAGFLADSLQLLEDLAEVDPSPPDMAMEQGPRGAPGSHGSVPRRVCFEWRDNEMDFSRKLIQHTLHFKPEEINCILSLPGRKGFDVSFCTAVLLRSFWQKLEEVKSQFSMFTVEKLSDNSHWVVIVGMFNETVTGEDICTWLKRFCTVKGQPVKVVDEDGIWNCSWRVPIQQWEDPSSYLGLRHLPSMIVLGQNRGHIFYQGMPKLCRKCGKLGHVSGCRDLNCKNCLGQGHLAKDCRDPGRCKNCGGEGHLAHCCPRHKATYAMVLAGAGGGPADSRTVGEEGLAGDRAEENLEVGASATATSSPVGAGSPAPGPHPPTAKEAPPVSRPTKQGKKKKQKKKKKEAEKDTG</sequence>
<accession>A0AAR2JGH3</accession>
<keyword evidence="1" id="KW-0862">Zinc</keyword>
<dbReference type="InterPro" id="IPR057811">
    <property type="entry name" value="RBD_ZCCHC3_2nd"/>
</dbReference>
<dbReference type="GO" id="GO:0003723">
    <property type="term" value="F:RNA binding"/>
    <property type="evidence" value="ECO:0007669"/>
    <property type="project" value="InterPro"/>
</dbReference>
<dbReference type="SMART" id="SM00343">
    <property type="entry name" value="ZnF_C2HC"/>
    <property type="match status" value="3"/>
</dbReference>
<dbReference type="AlphaFoldDB" id="A0AAR2JGH3"/>
<keyword evidence="1" id="KW-0479">Metal-binding</keyword>
<dbReference type="GO" id="GO:0002218">
    <property type="term" value="P:activation of innate immune response"/>
    <property type="evidence" value="ECO:0007669"/>
    <property type="project" value="InterPro"/>
</dbReference>
<dbReference type="PROSITE" id="PS50158">
    <property type="entry name" value="ZF_CCHC"/>
    <property type="match status" value="2"/>
</dbReference>
<reference evidence="4" key="3">
    <citation type="submission" date="2025-09" db="UniProtKB">
        <authorList>
            <consortium name="Ensembl"/>
        </authorList>
    </citation>
    <scope>IDENTIFICATION</scope>
</reference>
<reference evidence="4" key="2">
    <citation type="submission" date="2025-08" db="UniProtKB">
        <authorList>
            <consortium name="Ensembl"/>
        </authorList>
    </citation>
    <scope>IDENTIFICATION</scope>
</reference>
<dbReference type="InterPro" id="IPR042509">
    <property type="entry name" value="ZCCHC3"/>
</dbReference>
<feature type="region of interest" description="Disordered" evidence="2">
    <location>
        <begin position="62"/>
        <end position="83"/>
    </location>
</feature>
<keyword evidence="5" id="KW-1185">Reference proteome</keyword>
<dbReference type="InterPro" id="IPR001878">
    <property type="entry name" value="Znf_CCHC"/>
</dbReference>
<dbReference type="GeneTree" id="ENSGT00530000063983"/>
<dbReference type="PANTHER" id="PTHR22639">
    <property type="entry name" value="GAG-RELATED PROTEIN"/>
    <property type="match status" value="1"/>
</dbReference>
<feature type="region of interest" description="Disordered" evidence="2">
    <location>
        <begin position="1"/>
        <end position="39"/>
    </location>
</feature>
<evidence type="ECO:0000313" key="5">
    <source>
        <dbReference type="Proteomes" id="UP001501920"/>
    </source>
</evidence>
<dbReference type="Ensembl" id="ENSPNAT00000059402.1">
    <property type="protein sequence ID" value="ENSPNAP00000049309.1"/>
    <property type="gene ID" value="ENSPNAG00000034539.1"/>
</dbReference>
<dbReference type="GO" id="GO:0008270">
    <property type="term" value="F:zinc ion binding"/>
    <property type="evidence" value="ECO:0007669"/>
    <property type="project" value="UniProtKB-KW"/>
</dbReference>
<evidence type="ECO:0000256" key="1">
    <source>
        <dbReference type="PROSITE-ProRule" id="PRU00047"/>
    </source>
</evidence>
<feature type="domain" description="CCHC-type" evidence="3">
    <location>
        <begin position="268"/>
        <end position="283"/>
    </location>
</feature>
<evidence type="ECO:0000256" key="2">
    <source>
        <dbReference type="SAM" id="MobiDB-lite"/>
    </source>
</evidence>
<organism evidence="4 5">
    <name type="scientific">Pygocentrus nattereri</name>
    <name type="common">Red-bellied piranha</name>
    <dbReference type="NCBI Taxonomy" id="42514"/>
    <lineage>
        <taxon>Eukaryota</taxon>
        <taxon>Metazoa</taxon>
        <taxon>Chordata</taxon>
        <taxon>Craniata</taxon>
        <taxon>Vertebrata</taxon>
        <taxon>Euteleostomi</taxon>
        <taxon>Actinopterygii</taxon>
        <taxon>Neopterygii</taxon>
        <taxon>Teleostei</taxon>
        <taxon>Ostariophysi</taxon>
        <taxon>Characiformes</taxon>
        <taxon>Characoidei</taxon>
        <taxon>Pygocentrus</taxon>
    </lineage>
</organism>
<dbReference type="InterPro" id="IPR036875">
    <property type="entry name" value="Znf_CCHC_sf"/>
</dbReference>
<dbReference type="Pfam" id="PF23058">
    <property type="entry name" value="RBD_ZCCHC3_2nd"/>
    <property type="match status" value="1"/>
</dbReference>
<dbReference type="Proteomes" id="UP001501920">
    <property type="component" value="Chromosome 12"/>
</dbReference>
<feature type="compositionally biased region" description="Basic residues" evidence="2">
    <location>
        <begin position="376"/>
        <end position="387"/>
    </location>
</feature>
<reference evidence="4 5" key="1">
    <citation type="submission" date="2020-10" db="EMBL/GenBank/DDBJ databases">
        <title>Pygocentrus nattereri (red-bellied piranha) genome, fPygNat1, primary haplotype.</title>
        <authorList>
            <person name="Myers G."/>
            <person name="Meyer A."/>
            <person name="Karagic N."/>
            <person name="Pippel M."/>
            <person name="Winkler S."/>
            <person name="Tracey A."/>
            <person name="Wood J."/>
            <person name="Formenti G."/>
            <person name="Howe K."/>
            <person name="Fedrigo O."/>
            <person name="Jarvis E.D."/>
        </authorList>
    </citation>
    <scope>NUCLEOTIDE SEQUENCE [LARGE SCALE GENOMIC DNA]</scope>
</reference>
<feature type="domain" description="CCHC-type" evidence="3">
    <location>
        <begin position="286"/>
        <end position="302"/>
    </location>
</feature>
<dbReference type="SUPFAM" id="SSF57756">
    <property type="entry name" value="Retrovirus zinc finger-like domains"/>
    <property type="match status" value="1"/>
</dbReference>
<dbReference type="InterPro" id="IPR057810">
    <property type="entry name" value="RBD_ZCCHC3_1st"/>
</dbReference>
<protein>
    <recommendedName>
        <fullName evidence="3">CCHC-type domain-containing protein</fullName>
    </recommendedName>
</protein>
<dbReference type="GO" id="GO:0003690">
    <property type="term" value="F:double-stranded DNA binding"/>
    <property type="evidence" value="ECO:0007669"/>
    <property type="project" value="InterPro"/>
</dbReference>
<evidence type="ECO:0000313" key="4">
    <source>
        <dbReference type="Ensembl" id="ENSPNAP00000049309.1"/>
    </source>
</evidence>
<proteinExistence type="predicted"/>
<dbReference type="Gene3D" id="4.10.60.10">
    <property type="entry name" value="Zinc finger, CCHC-type"/>
    <property type="match status" value="1"/>
</dbReference>
<keyword evidence="1" id="KW-0863">Zinc-finger</keyword>
<name>A0AAR2JGH3_PYGNA</name>
<dbReference type="PANTHER" id="PTHR22639:SF3">
    <property type="entry name" value="ZINC FINGER CCHC DOMAIN-CONTAINING PROTEIN 3"/>
    <property type="match status" value="1"/>
</dbReference>